<dbReference type="SUPFAM" id="SSF53649">
    <property type="entry name" value="Alkaline phosphatase-like"/>
    <property type="match status" value="1"/>
</dbReference>
<gene>
    <name evidence="1" type="ORF">NCTC8258_04393</name>
</gene>
<organism evidence="1 2">
    <name type="scientific">Salmonella enterica I</name>
    <dbReference type="NCBI Taxonomy" id="59201"/>
    <lineage>
        <taxon>Bacteria</taxon>
        <taxon>Pseudomonadati</taxon>
        <taxon>Pseudomonadota</taxon>
        <taxon>Gammaproteobacteria</taxon>
        <taxon>Enterobacterales</taxon>
        <taxon>Enterobacteriaceae</taxon>
        <taxon>Salmonella</taxon>
    </lineage>
</organism>
<name>A0A379WCP4_SALET</name>
<dbReference type="Proteomes" id="UP000255509">
    <property type="component" value="Unassembled WGS sequence"/>
</dbReference>
<dbReference type="AlphaFoldDB" id="A0A379WCP4"/>
<protein>
    <submittedName>
        <fullName evidence="1">Sulfatase</fullName>
    </submittedName>
</protein>
<accession>A0A379WCP4</accession>
<evidence type="ECO:0000313" key="1">
    <source>
        <dbReference type="EMBL" id="SUH16629.1"/>
    </source>
</evidence>
<proteinExistence type="predicted"/>
<reference evidence="1 2" key="1">
    <citation type="submission" date="2018-06" db="EMBL/GenBank/DDBJ databases">
        <authorList>
            <consortium name="Pathogen Informatics"/>
            <person name="Doyle S."/>
        </authorList>
    </citation>
    <scope>NUCLEOTIDE SEQUENCE [LARGE SCALE GENOMIC DNA]</scope>
    <source>
        <strain evidence="1 2">NCTC8258</strain>
    </source>
</reference>
<evidence type="ECO:0000313" key="2">
    <source>
        <dbReference type="Proteomes" id="UP000255509"/>
    </source>
</evidence>
<dbReference type="InterPro" id="IPR017850">
    <property type="entry name" value="Alkaline_phosphatase_core_sf"/>
</dbReference>
<dbReference type="EMBL" id="UGXS01000004">
    <property type="protein sequence ID" value="SUH16629.1"/>
    <property type="molecule type" value="Genomic_DNA"/>
</dbReference>
<sequence>MNSFGHLLFDLRDDPQQQHPIHDEAIEARMINLLIRLMKENDAPAEQYRRLGLDVI</sequence>